<dbReference type="EMBL" id="LAZR01008566">
    <property type="protein sequence ID" value="KKM77955.1"/>
    <property type="molecule type" value="Genomic_DNA"/>
</dbReference>
<dbReference type="AlphaFoldDB" id="A0A0F9MM71"/>
<evidence type="ECO:0000313" key="2">
    <source>
        <dbReference type="EMBL" id="KKM77955.1"/>
    </source>
</evidence>
<comment type="caution">
    <text evidence="2">The sequence shown here is derived from an EMBL/GenBank/DDBJ whole genome shotgun (WGS) entry which is preliminary data.</text>
</comment>
<name>A0A0F9MM71_9ZZZZ</name>
<organism evidence="2">
    <name type="scientific">marine sediment metagenome</name>
    <dbReference type="NCBI Taxonomy" id="412755"/>
    <lineage>
        <taxon>unclassified sequences</taxon>
        <taxon>metagenomes</taxon>
        <taxon>ecological metagenomes</taxon>
    </lineage>
</organism>
<feature type="compositionally biased region" description="Basic residues" evidence="1">
    <location>
        <begin position="1"/>
        <end position="11"/>
    </location>
</feature>
<protein>
    <submittedName>
        <fullName evidence="2">Uncharacterized protein</fullName>
    </submittedName>
</protein>
<evidence type="ECO:0000256" key="1">
    <source>
        <dbReference type="SAM" id="MobiDB-lite"/>
    </source>
</evidence>
<accession>A0A0F9MM71</accession>
<proteinExistence type="predicted"/>
<feature type="region of interest" description="Disordered" evidence="1">
    <location>
        <begin position="1"/>
        <end position="41"/>
    </location>
</feature>
<reference evidence="2" key="1">
    <citation type="journal article" date="2015" name="Nature">
        <title>Complex archaea that bridge the gap between prokaryotes and eukaryotes.</title>
        <authorList>
            <person name="Spang A."/>
            <person name="Saw J.H."/>
            <person name="Jorgensen S.L."/>
            <person name="Zaremba-Niedzwiedzka K."/>
            <person name="Martijn J."/>
            <person name="Lind A.E."/>
            <person name="van Eijk R."/>
            <person name="Schleper C."/>
            <person name="Guy L."/>
            <person name="Ettema T.J."/>
        </authorList>
    </citation>
    <scope>NUCLEOTIDE SEQUENCE</scope>
</reference>
<gene>
    <name evidence="2" type="ORF">LCGC14_1364850</name>
</gene>
<sequence length="168" mass="19286">MAKKKKRKTRVTKQQIAETRAARKVKANKKETSPGPWTEIDPTPLTVKAKLRLNKNFIGEAYGTYPRLEHAPTTKKGWYPIIFNLTSKSIKRDVEEHGLDKYVAACEKSLNLEENMKKYGMIVVLKVSVDHSLHEDRGHRFLSCYAKTNKKSISGFLAHRKDGYKILE</sequence>